<evidence type="ECO:0000256" key="2">
    <source>
        <dbReference type="ARBA" id="ARBA00022490"/>
    </source>
</evidence>
<dbReference type="GO" id="GO:0051879">
    <property type="term" value="F:Hsp90 protein binding"/>
    <property type="evidence" value="ECO:0007669"/>
    <property type="project" value="TreeGrafter"/>
</dbReference>
<protein>
    <recommendedName>
        <fullName evidence="4">UNC-45/Cro1/She4 central domain-containing protein</fullName>
    </recommendedName>
</protein>
<comment type="subcellular location">
    <subcellularLocation>
        <location evidence="1">Cytoplasm</location>
    </subcellularLocation>
</comment>
<dbReference type="Proteomes" id="UP000027265">
    <property type="component" value="Unassembled WGS sequence"/>
</dbReference>
<dbReference type="GO" id="GO:0005737">
    <property type="term" value="C:cytoplasm"/>
    <property type="evidence" value="ECO:0007669"/>
    <property type="project" value="UniProtKB-SubCell"/>
</dbReference>
<reference evidence="6" key="1">
    <citation type="journal article" date="2014" name="Proc. Natl. Acad. Sci. U.S.A.">
        <title>Extensive sampling of basidiomycete genomes demonstrates inadequacy of the white-rot/brown-rot paradigm for wood decay fungi.</title>
        <authorList>
            <person name="Riley R."/>
            <person name="Salamov A.A."/>
            <person name="Brown D.W."/>
            <person name="Nagy L.G."/>
            <person name="Floudas D."/>
            <person name="Held B.W."/>
            <person name="Levasseur A."/>
            <person name="Lombard V."/>
            <person name="Morin E."/>
            <person name="Otillar R."/>
            <person name="Lindquist E.A."/>
            <person name="Sun H."/>
            <person name="LaButti K.M."/>
            <person name="Schmutz J."/>
            <person name="Jabbour D."/>
            <person name="Luo H."/>
            <person name="Baker S.E."/>
            <person name="Pisabarro A.G."/>
            <person name="Walton J.D."/>
            <person name="Blanchette R.A."/>
            <person name="Henrissat B."/>
            <person name="Martin F."/>
            <person name="Cullen D."/>
            <person name="Hibbett D.S."/>
            <person name="Grigoriev I.V."/>
        </authorList>
    </citation>
    <scope>NUCLEOTIDE SEQUENCE [LARGE SCALE GENOMIC DNA]</scope>
    <source>
        <strain evidence="6">MUCL 33604</strain>
    </source>
</reference>
<dbReference type="InterPro" id="IPR016024">
    <property type="entry name" value="ARM-type_fold"/>
</dbReference>
<evidence type="ECO:0000313" key="6">
    <source>
        <dbReference type="Proteomes" id="UP000027265"/>
    </source>
</evidence>
<name>A0A067QAP7_9AGAM</name>
<organism evidence="5 6">
    <name type="scientific">Jaapia argillacea MUCL 33604</name>
    <dbReference type="NCBI Taxonomy" id="933084"/>
    <lineage>
        <taxon>Eukaryota</taxon>
        <taxon>Fungi</taxon>
        <taxon>Dikarya</taxon>
        <taxon>Basidiomycota</taxon>
        <taxon>Agaricomycotina</taxon>
        <taxon>Agaricomycetes</taxon>
        <taxon>Agaricomycetidae</taxon>
        <taxon>Jaapiales</taxon>
        <taxon>Jaapiaceae</taxon>
        <taxon>Jaapia</taxon>
    </lineage>
</organism>
<dbReference type="SUPFAM" id="SSF48371">
    <property type="entry name" value="ARM repeat"/>
    <property type="match status" value="2"/>
</dbReference>
<dbReference type="OrthoDB" id="199930at2759"/>
<dbReference type="STRING" id="933084.A0A067QAP7"/>
<feature type="domain" description="UNC-45/Cro1/She4 central" evidence="4">
    <location>
        <begin position="30"/>
        <end position="193"/>
    </location>
</feature>
<dbReference type="InterPro" id="IPR011989">
    <property type="entry name" value="ARM-like"/>
</dbReference>
<sequence length="686" mass="73713">MSDVDQALDALLKNLKGAAPPSLLPGEFSSLVVAFLPSQPHATRSKAFITLSAICQAIRHSVTPQKGDDSDPGTDNLVRVFTPVVTSRVSDVEEHEVLAGVSFLSALFQVDWQSASVIFKEDGVAGSLMDALDMFPSSADIRLAVAHLLAQASGHKACRSAIPPECISWLEKQSRQTSDPALRAGAAIALVKVSRGTQQDLAEAAGSSVEGDTRKDEDLVQLMKGMVIGEHNESSLSDAIEGLAYMSVDPATKETLATDDKFLKQLFSLAPRRPSSSAHHKQDAHLTLLYGITMIIANICAYRPRLSEEQKQMDKLRKMANSKNPKENPLGDDDRVRERCLKLVKNGALDALTAIVRATDSRGVRLAVGRALLYFVEDKENRGKVLQSGGAKALMVIIRDHLSSPSAKGQPAALEPAELEPIQALAKLAITASPFHVFGPNEGALYDAIRPLSNLLSDPSSNSLQRFEAMMALTNLASQGPEVASRIAVAEGLMNKLELLLLDENHLVQRAATELLCNLVAGCESMFDRYSESSSKMQVLVALADVDDLHTRLAASGALATLTASPTACRSLLELENERHRVMPVLAQLVDPSLATSEDGDDTVADQAQNDPGLVHRGVVCIRNFLLGLENESDQRQLSNEAEKIGLVRALVDMLKRNGNGANVAVLRPTAEALKVFLDCGIQISG</sequence>
<dbReference type="InterPro" id="IPR024660">
    <property type="entry name" value="UCS_central_dom"/>
</dbReference>
<evidence type="ECO:0000313" key="5">
    <source>
        <dbReference type="EMBL" id="KDQ63240.1"/>
    </source>
</evidence>
<evidence type="ECO:0000259" key="4">
    <source>
        <dbReference type="Pfam" id="PF11701"/>
    </source>
</evidence>
<proteinExistence type="predicted"/>
<keyword evidence="2" id="KW-0963">Cytoplasm</keyword>
<dbReference type="FunCoup" id="A0A067QAP7">
    <property type="interactions" value="306"/>
</dbReference>
<dbReference type="EMBL" id="KL197710">
    <property type="protein sequence ID" value="KDQ63240.1"/>
    <property type="molecule type" value="Genomic_DNA"/>
</dbReference>
<accession>A0A067QAP7</accession>
<keyword evidence="6" id="KW-1185">Reference proteome</keyword>
<evidence type="ECO:0000256" key="3">
    <source>
        <dbReference type="SAM" id="MobiDB-lite"/>
    </source>
</evidence>
<evidence type="ECO:0000256" key="1">
    <source>
        <dbReference type="ARBA" id="ARBA00004496"/>
    </source>
</evidence>
<gene>
    <name evidence="5" type="ORF">JAAARDRAFT_29261</name>
</gene>
<dbReference type="Gene3D" id="1.25.10.10">
    <property type="entry name" value="Leucine-rich Repeat Variant"/>
    <property type="match status" value="1"/>
</dbReference>
<dbReference type="AlphaFoldDB" id="A0A067QAP7"/>
<feature type="region of interest" description="Disordered" evidence="3">
    <location>
        <begin position="311"/>
        <end position="334"/>
    </location>
</feature>
<dbReference type="Pfam" id="PF11701">
    <property type="entry name" value="UNC45-central"/>
    <property type="match status" value="1"/>
</dbReference>
<dbReference type="InParanoid" id="A0A067QAP7"/>
<dbReference type="PANTHER" id="PTHR45994:SF1">
    <property type="entry name" value="FI21225P1"/>
    <property type="match status" value="1"/>
</dbReference>
<dbReference type="PANTHER" id="PTHR45994">
    <property type="entry name" value="FI21225P1"/>
    <property type="match status" value="1"/>
</dbReference>
<dbReference type="HOGENOM" id="CLU_016305_1_0_1"/>